<sequence>MKIAVSIFSFLAILIGTVLFMQFQVYSDEVGSVDKGYKYSQEIEIVYRGGSLDIRQHFKNLPKEELTIEWPRNSINPNCFIENEHSCARLSEDSKKFKEGETRAQSISYVIPLENGLQSRKLMKNVLATLKNGNVQFSTVHITTEQEIEGQWVTGLPLIGEQKLSLVNYSMFSGEGPVKDLFWQDGGFRLQNEIGALSIYSKTPLKPGFYEKLQNVKFISEEHLAVINGTNVDGIEGSRMLFLPNITVEKVQQKVIITQVETNYDFGESPHWLKEMVASFLTGTVFGSEKTKYVSATITSQMTDDQLAEWKERLREMEGKTLNTESLDALLSEVLGASTKYLTMNAQTNQPYPFLFNDPRKIYVNEEKQSDIQVVLKDAEVLYSADSLLKHLGYDVSIGENGYYVTSETRAFRFPNDSGFYVFNQRRYNTVSLPVKQVAGQYFIEESWLQRLFLVELKKSEERITITAPGN</sequence>
<evidence type="ECO:0000313" key="1">
    <source>
        <dbReference type="EMBL" id="MBD8031631.1"/>
    </source>
</evidence>
<dbReference type="RefSeq" id="WP_191702276.1">
    <property type="nucleotide sequence ID" value="NZ_JACSPW010000001.1"/>
</dbReference>
<comment type="caution">
    <text evidence="1">The sequence shown here is derived from an EMBL/GenBank/DDBJ whole genome shotgun (WGS) entry which is preliminary data.</text>
</comment>
<dbReference type="EMBL" id="JACSPW010000001">
    <property type="protein sequence ID" value="MBD8031631.1"/>
    <property type="molecule type" value="Genomic_DNA"/>
</dbReference>
<keyword evidence="2" id="KW-1185">Reference proteome</keyword>
<reference evidence="1 2" key="1">
    <citation type="submission" date="2020-08" db="EMBL/GenBank/DDBJ databases">
        <title>A Genomic Blueprint of the Chicken Gut Microbiome.</title>
        <authorList>
            <person name="Gilroy R."/>
            <person name="Ravi A."/>
            <person name="Getino M."/>
            <person name="Pursley I."/>
            <person name="Horton D.L."/>
            <person name="Alikhan N.-F."/>
            <person name="Baker D."/>
            <person name="Gharbi K."/>
            <person name="Hall N."/>
            <person name="Watson M."/>
            <person name="Adriaenssens E.M."/>
            <person name="Foster-Nyarko E."/>
            <person name="Jarju S."/>
            <person name="Secka A."/>
            <person name="Antonio M."/>
            <person name="Oren A."/>
            <person name="Chaudhuri R."/>
            <person name="La Ragione R.M."/>
            <person name="Hildebrand F."/>
            <person name="Pallen M.J."/>
        </authorList>
    </citation>
    <scope>NUCLEOTIDE SEQUENCE [LARGE SCALE GENOMIC DNA]</scope>
    <source>
        <strain evidence="1 2">Sa1YVA6</strain>
    </source>
</reference>
<name>A0ABR8XI62_9BACL</name>
<dbReference type="Proteomes" id="UP000600565">
    <property type="component" value="Unassembled WGS sequence"/>
</dbReference>
<gene>
    <name evidence="1" type="ORF">H9632_01030</name>
</gene>
<evidence type="ECO:0000313" key="2">
    <source>
        <dbReference type="Proteomes" id="UP000600565"/>
    </source>
</evidence>
<proteinExistence type="predicted"/>
<organism evidence="1 2">
    <name type="scientific">Solibacillus merdavium</name>
    <dbReference type="NCBI Taxonomy" id="2762218"/>
    <lineage>
        <taxon>Bacteria</taxon>
        <taxon>Bacillati</taxon>
        <taxon>Bacillota</taxon>
        <taxon>Bacilli</taxon>
        <taxon>Bacillales</taxon>
        <taxon>Caryophanaceae</taxon>
        <taxon>Solibacillus</taxon>
    </lineage>
</organism>
<accession>A0ABR8XI62</accession>
<protein>
    <submittedName>
        <fullName evidence="1">RNA polymerase II</fullName>
    </submittedName>
</protein>